<feature type="domain" description="HTH lacI-type" evidence="4">
    <location>
        <begin position="5"/>
        <end position="60"/>
    </location>
</feature>
<dbReference type="InterPro" id="IPR028082">
    <property type="entry name" value="Peripla_BP_I"/>
</dbReference>
<dbReference type="AlphaFoldDB" id="A0A5A5TZM3"/>
<keyword evidence="1" id="KW-0805">Transcription regulation</keyword>
<dbReference type="Pfam" id="PF13377">
    <property type="entry name" value="Peripla_BP_3"/>
    <property type="match status" value="1"/>
</dbReference>
<dbReference type="InterPro" id="IPR046335">
    <property type="entry name" value="LacI/GalR-like_sensor"/>
</dbReference>
<gene>
    <name evidence="5" type="primary">kdgR</name>
    <name evidence="5" type="ORF">LCIT_13790</name>
</gene>
<dbReference type="GO" id="GO:0003700">
    <property type="term" value="F:DNA-binding transcription factor activity"/>
    <property type="evidence" value="ECO:0007669"/>
    <property type="project" value="TreeGrafter"/>
</dbReference>
<dbReference type="CDD" id="cd01392">
    <property type="entry name" value="HTH_LacI"/>
    <property type="match status" value="1"/>
</dbReference>
<dbReference type="Pfam" id="PF00356">
    <property type="entry name" value="LacI"/>
    <property type="match status" value="1"/>
</dbReference>
<comment type="caution">
    <text evidence="5">The sequence shown here is derived from an EMBL/GenBank/DDBJ whole genome shotgun (WGS) entry which is preliminary data.</text>
</comment>
<dbReference type="PROSITE" id="PS00356">
    <property type="entry name" value="HTH_LACI_1"/>
    <property type="match status" value="1"/>
</dbReference>
<evidence type="ECO:0000313" key="5">
    <source>
        <dbReference type="EMBL" id="GDZ84137.1"/>
    </source>
</evidence>
<protein>
    <submittedName>
        <fullName evidence="5">KDG operon repressor</fullName>
    </submittedName>
</protein>
<dbReference type="PROSITE" id="PS50932">
    <property type="entry name" value="HTH_LACI_2"/>
    <property type="match status" value="1"/>
</dbReference>
<dbReference type="PANTHER" id="PTHR30146:SF109">
    <property type="entry name" value="HTH-TYPE TRANSCRIPTIONAL REGULATOR GALS"/>
    <property type="match status" value="1"/>
</dbReference>
<dbReference type="Proteomes" id="UP000323274">
    <property type="component" value="Unassembled WGS sequence"/>
</dbReference>
<evidence type="ECO:0000256" key="2">
    <source>
        <dbReference type="ARBA" id="ARBA00023125"/>
    </source>
</evidence>
<dbReference type="EMBL" id="BJJW01000008">
    <property type="protein sequence ID" value="GDZ84137.1"/>
    <property type="molecule type" value="Genomic_DNA"/>
</dbReference>
<evidence type="ECO:0000256" key="1">
    <source>
        <dbReference type="ARBA" id="ARBA00023015"/>
    </source>
</evidence>
<sequence>MNKKVTIVDIARESGVSKTTISRFLNGKFDNMSANTRSRIEATIARLDYHPNRQAQSLKARRSFLIGVAIADISNMYTSRLLKGIGDYFQSTPYQVLIMDADNDSTREASNLEKMMTEQVDGVILQPLTNHPSHYQNIIDAQLPVVQVDRYTHPVIWPAIVSDNYQKSREVANLLKQSNYEQVVVLSNHIHGISSRMNRLKGLADALATTTIKISQIEITSDRHWEGQLLSYLKCTKKTAIFALNGHVLWSTIRFLQTQKILIPDQVGVIGYDDDQYADMLTPAITAVSQNPQEIGRVAADTLIQNIERDQFPADIVRIPAFLHIRDSL</sequence>
<proteinExistence type="predicted"/>
<dbReference type="PANTHER" id="PTHR30146">
    <property type="entry name" value="LACI-RELATED TRANSCRIPTIONAL REPRESSOR"/>
    <property type="match status" value="1"/>
</dbReference>
<dbReference type="SUPFAM" id="SSF53822">
    <property type="entry name" value="Periplasmic binding protein-like I"/>
    <property type="match status" value="1"/>
</dbReference>
<keyword evidence="3" id="KW-0804">Transcription</keyword>
<name>A0A5A5TZM3_LEUCI</name>
<organism evidence="5 6">
    <name type="scientific">Leuconostoc citreum</name>
    <dbReference type="NCBI Taxonomy" id="33964"/>
    <lineage>
        <taxon>Bacteria</taxon>
        <taxon>Bacillati</taxon>
        <taxon>Bacillota</taxon>
        <taxon>Bacilli</taxon>
        <taxon>Lactobacillales</taxon>
        <taxon>Lactobacillaceae</taxon>
        <taxon>Leuconostoc</taxon>
    </lineage>
</organism>
<reference evidence="5 6" key="1">
    <citation type="submission" date="2019-04" db="EMBL/GenBank/DDBJ databases">
        <title>A pseudo-fructophilic Leuconostoc citreum strain F192-5 isolated from peel of satsuma mandarin: the first report for isolation and characterization of strain-dependent fructophilic-like characteristics.</title>
        <authorList>
            <person name="Maeno S."/>
            <person name="Tanizawa Y."/>
            <person name="Kajikawa A."/>
            <person name="Kanesaki Y."/>
            <person name="Kubota E."/>
            <person name="Arita M."/>
            <person name="Leon D."/>
            <person name="Endo A."/>
        </authorList>
    </citation>
    <scope>NUCLEOTIDE SEQUENCE [LARGE SCALE GENOMIC DNA]</scope>
    <source>
        <strain evidence="5 6">F192-5</strain>
    </source>
</reference>
<keyword evidence="2" id="KW-0238">DNA-binding</keyword>
<evidence type="ECO:0000256" key="3">
    <source>
        <dbReference type="ARBA" id="ARBA00023163"/>
    </source>
</evidence>
<evidence type="ECO:0000259" key="4">
    <source>
        <dbReference type="PROSITE" id="PS50932"/>
    </source>
</evidence>
<dbReference type="GO" id="GO:0000976">
    <property type="term" value="F:transcription cis-regulatory region binding"/>
    <property type="evidence" value="ECO:0007669"/>
    <property type="project" value="TreeGrafter"/>
</dbReference>
<evidence type="ECO:0000313" key="6">
    <source>
        <dbReference type="Proteomes" id="UP000323274"/>
    </source>
</evidence>
<dbReference type="CDD" id="cd06283">
    <property type="entry name" value="PBP1_RegR_EndR_KdgR-like"/>
    <property type="match status" value="1"/>
</dbReference>
<dbReference type="SMART" id="SM00354">
    <property type="entry name" value="HTH_LACI"/>
    <property type="match status" value="1"/>
</dbReference>
<dbReference type="InterPro" id="IPR000843">
    <property type="entry name" value="HTH_LacI"/>
</dbReference>
<dbReference type="Gene3D" id="3.40.50.2300">
    <property type="match status" value="2"/>
</dbReference>
<dbReference type="RefSeq" id="WP_149334536.1">
    <property type="nucleotide sequence ID" value="NZ_BJJW01000008.1"/>
</dbReference>
<dbReference type="Gene3D" id="1.10.260.40">
    <property type="entry name" value="lambda repressor-like DNA-binding domains"/>
    <property type="match status" value="1"/>
</dbReference>
<accession>A0A5A5TZM3</accession>
<dbReference type="SUPFAM" id="SSF47413">
    <property type="entry name" value="lambda repressor-like DNA-binding domains"/>
    <property type="match status" value="1"/>
</dbReference>
<dbReference type="InterPro" id="IPR010982">
    <property type="entry name" value="Lambda_DNA-bd_dom_sf"/>
</dbReference>